<feature type="transmembrane region" description="Helical" evidence="1">
    <location>
        <begin position="12"/>
        <end position="34"/>
    </location>
</feature>
<evidence type="ECO:0000256" key="1">
    <source>
        <dbReference type="SAM" id="Phobius"/>
    </source>
</evidence>
<gene>
    <name evidence="2" type="ORF">GW15_0221725</name>
</gene>
<sequence length="75" mass="7760">MTHSPRSAEEDRLTTIAPAIVIALSIGAGSLLGIGFSPRLLAAIAVYTAMAALSALTGTWMIVQRPRDSAQPPGE</sequence>
<organism evidence="2 3">
    <name type="scientific">Xanthomonas axonopodis pv. vasculorum</name>
    <dbReference type="NCBI Taxonomy" id="325777"/>
    <lineage>
        <taxon>Bacteria</taxon>
        <taxon>Pseudomonadati</taxon>
        <taxon>Pseudomonadota</taxon>
        <taxon>Gammaproteobacteria</taxon>
        <taxon>Lysobacterales</taxon>
        <taxon>Lysobacteraceae</taxon>
        <taxon>Xanthomonas</taxon>
    </lineage>
</organism>
<name>A0A098PTN3_9XANT</name>
<evidence type="ECO:0000313" key="3">
    <source>
        <dbReference type="Proteomes" id="UP000028012"/>
    </source>
</evidence>
<keyword evidence="1" id="KW-0472">Membrane</keyword>
<dbReference type="AlphaFoldDB" id="A0A098PTN3"/>
<keyword evidence="1" id="KW-0812">Transmembrane</keyword>
<keyword evidence="1" id="KW-1133">Transmembrane helix</keyword>
<dbReference type="Proteomes" id="UP000028012">
    <property type="component" value="Unassembled WGS sequence"/>
</dbReference>
<dbReference type="EMBL" id="JPHD02000143">
    <property type="protein sequence ID" value="KGE50380.1"/>
    <property type="molecule type" value="Genomic_DNA"/>
</dbReference>
<protein>
    <submittedName>
        <fullName evidence="2">Uncharacterized protein</fullName>
    </submittedName>
</protein>
<dbReference type="HOGENOM" id="CLU_2670188_0_0_6"/>
<reference evidence="2 3" key="1">
    <citation type="submission" date="2014-09" db="EMBL/GenBank/DDBJ databases">
        <title>A draft genome sequence for Xanthomonas axonopodis pv. vasculorum NCPPB 900.</title>
        <authorList>
            <person name="Harrison J."/>
            <person name="Studholme D.J."/>
        </authorList>
    </citation>
    <scope>NUCLEOTIDE SEQUENCE [LARGE SCALE GENOMIC DNA]</scope>
    <source>
        <strain evidence="2 3">NCPPB 900</strain>
    </source>
</reference>
<feature type="transmembrane region" description="Helical" evidence="1">
    <location>
        <begin position="40"/>
        <end position="63"/>
    </location>
</feature>
<dbReference type="STRING" id="325777.GW15_0221725"/>
<proteinExistence type="predicted"/>
<accession>A0A098PTN3</accession>
<evidence type="ECO:0000313" key="2">
    <source>
        <dbReference type="EMBL" id="KGE50380.1"/>
    </source>
</evidence>
<comment type="caution">
    <text evidence="2">The sequence shown here is derived from an EMBL/GenBank/DDBJ whole genome shotgun (WGS) entry which is preliminary data.</text>
</comment>